<evidence type="ECO:0000256" key="2">
    <source>
        <dbReference type="SAM" id="SignalP"/>
    </source>
</evidence>
<dbReference type="Gene3D" id="3.40.390.10">
    <property type="entry name" value="Collagenase (Catalytic Domain)"/>
    <property type="match status" value="1"/>
</dbReference>
<dbReference type="Proteomes" id="UP000800092">
    <property type="component" value="Unassembled WGS sequence"/>
</dbReference>
<sequence>MFFGNLITATCGLVVLLPAVCGDTMSSALQSPSHQNSKRRMTPHFGSFTAGEGEQRRNRIEQALQDMAEVVNGNDFGVLTSNDQTFTSIYNKYFPPQYKNAIKQIFKNIAGTGIQDRSTGDSLQQINFNDIDSQSLCTDVSAYVLADRDNPPTIDQLVIHFCSSNGKDMYQYPDLSQITCDKLDDFVSWKMLSLGGYALLHEVSHAFTSPGPGNRGLSIWS</sequence>
<reference evidence="3" key="1">
    <citation type="journal article" date="2020" name="Stud. Mycol.">
        <title>101 Dothideomycetes genomes: a test case for predicting lifestyles and emergence of pathogens.</title>
        <authorList>
            <person name="Haridas S."/>
            <person name="Albert R."/>
            <person name="Binder M."/>
            <person name="Bloem J."/>
            <person name="Labutti K."/>
            <person name="Salamov A."/>
            <person name="Andreopoulos B."/>
            <person name="Baker S."/>
            <person name="Barry K."/>
            <person name="Bills G."/>
            <person name="Bluhm B."/>
            <person name="Cannon C."/>
            <person name="Castanera R."/>
            <person name="Culley D."/>
            <person name="Daum C."/>
            <person name="Ezra D."/>
            <person name="Gonzalez J."/>
            <person name="Henrissat B."/>
            <person name="Kuo A."/>
            <person name="Liang C."/>
            <person name="Lipzen A."/>
            <person name="Lutzoni F."/>
            <person name="Magnuson J."/>
            <person name="Mondo S."/>
            <person name="Nolan M."/>
            <person name="Ohm R."/>
            <person name="Pangilinan J."/>
            <person name="Park H.-J."/>
            <person name="Ramirez L."/>
            <person name="Alfaro M."/>
            <person name="Sun H."/>
            <person name="Tritt A."/>
            <person name="Yoshinaga Y."/>
            <person name="Zwiers L.-H."/>
            <person name="Turgeon B."/>
            <person name="Goodwin S."/>
            <person name="Spatafora J."/>
            <person name="Crous P."/>
            <person name="Grigoriev I."/>
        </authorList>
    </citation>
    <scope>NUCLEOTIDE SEQUENCE</scope>
    <source>
        <strain evidence="3">Tuck. ex Michener</strain>
    </source>
</reference>
<feature type="chain" id="PRO_5025519181" description="Lysine-specific metallo-endopeptidase domain-containing protein" evidence="2">
    <location>
        <begin position="23"/>
        <end position="221"/>
    </location>
</feature>
<feature type="signal peptide" evidence="2">
    <location>
        <begin position="1"/>
        <end position="22"/>
    </location>
</feature>
<evidence type="ECO:0000313" key="4">
    <source>
        <dbReference type="Proteomes" id="UP000800092"/>
    </source>
</evidence>
<dbReference type="GO" id="GO:0008237">
    <property type="term" value="F:metallopeptidase activity"/>
    <property type="evidence" value="ECO:0007669"/>
    <property type="project" value="InterPro"/>
</dbReference>
<evidence type="ECO:0008006" key="5">
    <source>
        <dbReference type="Google" id="ProtNLM"/>
    </source>
</evidence>
<evidence type="ECO:0000313" key="3">
    <source>
        <dbReference type="EMBL" id="KAF2237659.1"/>
    </source>
</evidence>
<evidence type="ECO:0000256" key="1">
    <source>
        <dbReference type="SAM" id="MobiDB-lite"/>
    </source>
</evidence>
<keyword evidence="4" id="KW-1185">Reference proteome</keyword>
<dbReference type="EMBL" id="ML991779">
    <property type="protein sequence ID" value="KAF2237659.1"/>
    <property type="molecule type" value="Genomic_DNA"/>
</dbReference>
<gene>
    <name evidence="3" type="ORF">EV356DRAFT_382505</name>
</gene>
<keyword evidence="2" id="KW-0732">Signal</keyword>
<accession>A0A6A6HIL2</accession>
<proteinExistence type="predicted"/>
<dbReference type="InterPro" id="IPR024079">
    <property type="entry name" value="MetalloPept_cat_dom_sf"/>
</dbReference>
<dbReference type="AlphaFoldDB" id="A0A6A6HIL2"/>
<organism evidence="3 4">
    <name type="scientific">Viridothelium virens</name>
    <name type="common">Speckled blister lichen</name>
    <name type="synonym">Trypethelium virens</name>
    <dbReference type="NCBI Taxonomy" id="1048519"/>
    <lineage>
        <taxon>Eukaryota</taxon>
        <taxon>Fungi</taxon>
        <taxon>Dikarya</taxon>
        <taxon>Ascomycota</taxon>
        <taxon>Pezizomycotina</taxon>
        <taxon>Dothideomycetes</taxon>
        <taxon>Dothideomycetes incertae sedis</taxon>
        <taxon>Trypetheliales</taxon>
        <taxon>Trypetheliaceae</taxon>
        <taxon>Viridothelium</taxon>
    </lineage>
</organism>
<name>A0A6A6HIL2_VIRVR</name>
<dbReference type="OrthoDB" id="5336229at2759"/>
<protein>
    <recommendedName>
        <fullName evidence="5">Lysine-specific metallo-endopeptidase domain-containing protein</fullName>
    </recommendedName>
</protein>
<feature type="region of interest" description="Disordered" evidence="1">
    <location>
        <begin position="28"/>
        <end position="55"/>
    </location>
</feature>